<protein>
    <submittedName>
        <fullName evidence="2">Uncharacterized protein</fullName>
    </submittedName>
</protein>
<dbReference type="AlphaFoldDB" id="A0A517SY51"/>
<dbReference type="Proteomes" id="UP000315003">
    <property type="component" value="Chromosome"/>
</dbReference>
<keyword evidence="1" id="KW-0472">Membrane</keyword>
<keyword evidence="1" id="KW-1133">Transmembrane helix</keyword>
<keyword evidence="3" id="KW-1185">Reference proteome</keyword>
<accession>A0A517SY51</accession>
<reference evidence="2 3" key="1">
    <citation type="submission" date="2019-02" db="EMBL/GenBank/DDBJ databases">
        <title>Deep-cultivation of Planctomycetes and their phenomic and genomic characterization uncovers novel biology.</title>
        <authorList>
            <person name="Wiegand S."/>
            <person name="Jogler M."/>
            <person name="Boedeker C."/>
            <person name="Pinto D."/>
            <person name="Vollmers J."/>
            <person name="Rivas-Marin E."/>
            <person name="Kohn T."/>
            <person name="Peeters S.H."/>
            <person name="Heuer A."/>
            <person name="Rast P."/>
            <person name="Oberbeckmann S."/>
            <person name="Bunk B."/>
            <person name="Jeske O."/>
            <person name="Meyerdierks A."/>
            <person name="Storesund J.E."/>
            <person name="Kallscheuer N."/>
            <person name="Luecker S."/>
            <person name="Lage O.M."/>
            <person name="Pohl T."/>
            <person name="Merkel B.J."/>
            <person name="Hornburger P."/>
            <person name="Mueller R.-W."/>
            <person name="Bruemmer F."/>
            <person name="Labrenz M."/>
            <person name="Spormann A.M."/>
            <person name="Op den Camp H."/>
            <person name="Overmann J."/>
            <person name="Amann R."/>
            <person name="Jetten M.S.M."/>
            <person name="Mascher T."/>
            <person name="Medema M.H."/>
            <person name="Devos D.P."/>
            <person name="Kaster A.-K."/>
            <person name="Ovreas L."/>
            <person name="Rohde M."/>
            <person name="Galperin M.Y."/>
            <person name="Jogler C."/>
        </authorList>
    </citation>
    <scope>NUCLEOTIDE SEQUENCE [LARGE SCALE GENOMIC DNA]</scope>
    <source>
        <strain evidence="2 3">SV_7m_r</strain>
    </source>
</reference>
<sequence>MIGCSIAAAGREQADMARSTLFALAAGFQLAAVAALPIPLGDSSWRFLLAMPLGDAIAGSHQRSMRRVPVCRGIFR</sequence>
<evidence type="ECO:0000256" key="1">
    <source>
        <dbReference type="SAM" id="Phobius"/>
    </source>
</evidence>
<proteinExistence type="predicted"/>
<organism evidence="2 3">
    <name type="scientific">Stieleria bergensis</name>
    <dbReference type="NCBI Taxonomy" id="2528025"/>
    <lineage>
        <taxon>Bacteria</taxon>
        <taxon>Pseudomonadati</taxon>
        <taxon>Planctomycetota</taxon>
        <taxon>Planctomycetia</taxon>
        <taxon>Pirellulales</taxon>
        <taxon>Pirellulaceae</taxon>
        <taxon>Stieleria</taxon>
    </lineage>
</organism>
<dbReference type="EMBL" id="CP036272">
    <property type="protein sequence ID" value="QDT61076.1"/>
    <property type="molecule type" value="Genomic_DNA"/>
</dbReference>
<keyword evidence="1" id="KW-0812">Transmembrane</keyword>
<evidence type="ECO:0000313" key="2">
    <source>
        <dbReference type="EMBL" id="QDT61076.1"/>
    </source>
</evidence>
<name>A0A517SY51_9BACT</name>
<evidence type="ECO:0000313" key="3">
    <source>
        <dbReference type="Proteomes" id="UP000315003"/>
    </source>
</evidence>
<gene>
    <name evidence="2" type="ORF">SV7mr_36070</name>
</gene>
<feature type="transmembrane region" description="Helical" evidence="1">
    <location>
        <begin position="21"/>
        <end position="40"/>
    </location>
</feature>